<accession>A0A1H9U2R3</accession>
<dbReference type="Proteomes" id="UP000182841">
    <property type="component" value="Unassembled WGS sequence"/>
</dbReference>
<sequence length="111" mass="11698">MIVMTDPPAAPGTLPPGWTTASTTQAAEPTPTGTSTAPAMSGVITTVTSRSDTRVTVHRADYEVLSPQGEYTVHGYAWRCPCHRLALGYRPESGFAAALADGRDHQCGDHS</sequence>
<feature type="region of interest" description="Disordered" evidence="1">
    <location>
        <begin position="1"/>
        <end position="39"/>
    </location>
</feature>
<name>A0A1H9U2R3_9ACTN</name>
<gene>
    <name evidence="2" type="ORF">SAMN05421870_107273</name>
</gene>
<feature type="compositionally biased region" description="Polar residues" evidence="1">
    <location>
        <begin position="19"/>
        <end position="38"/>
    </location>
</feature>
<evidence type="ECO:0000313" key="2">
    <source>
        <dbReference type="EMBL" id="SES03795.1"/>
    </source>
</evidence>
<protein>
    <submittedName>
        <fullName evidence="2">Uncharacterized protein</fullName>
    </submittedName>
</protein>
<dbReference type="EMBL" id="FOGO01000007">
    <property type="protein sequence ID" value="SES03795.1"/>
    <property type="molecule type" value="Genomic_DNA"/>
</dbReference>
<proteinExistence type="predicted"/>
<evidence type="ECO:0000313" key="3">
    <source>
        <dbReference type="Proteomes" id="UP000182841"/>
    </source>
</evidence>
<dbReference type="AlphaFoldDB" id="A0A1H9U2R3"/>
<reference evidence="3" key="1">
    <citation type="submission" date="2016-10" db="EMBL/GenBank/DDBJ databases">
        <authorList>
            <person name="Varghese N."/>
            <person name="Submissions S."/>
        </authorList>
    </citation>
    <scope>NUCLEOTIDE SEQUENCE [LARGE SCALE GENOMIC DNA]</scope>
    <source>
        <strain evidence="3">CGMCC 4.6825</strain>
    </source>
</reference>
<keyword evidence="3" id="KW-1185">Reference proteome</keyword>
<organism evidence="2 3">
    <name type="scientific">Streptomyces qinglanensis</name>
    <dbReference type="NCBI Taxonomy" id="943816"/>
    <lineage>
        <taxon>Bacteria</taxon>
        <taxon>Bacillati</taxon>
        <taxon>Actinomycetota</taxon>
        <taxon>Actinomycetes</taxon>
        <taxon>Kitasatosporales</taxon>
        <taxon>Streptomycetaceae</taxon>
        <taxon>Streptomyces</taxon>
    </lineage>
</organism>
<evidence type="ECO:0000256" key="1">
    <source>
        <dbReference type="SAM" id="MobiDB-lite"/>
    </source>
</evidence>